<accession>A0ABD1YJ30</accession>
<dbReference type="Proteomes" id="UP001605036">
    <property type="component" value="Unassembled WGS sequence"/>
</dbReference>
<dbReference type="EMBL" id="JBHFFA010000004">
    <property type="protein sequence ID" value="KAL2630680.1"/>
    <property type="molecule type" value="Genomic_DNA"/>
</dbReference>
<comment type="caution">
    <text evidence="1">The sequence shown here is derived from an EMBL/GenBank/DDBJ whole genome shotgun (WGS) entry which is preliminary data.</text>
</comment>
<name>A0ABD1YJ30_9MARC</name>
<proteinExistence type="predicted"/>
<sequence>MGEVKLHRGSTYTESTYEAWTRARIRTQLTMILEEEREDVMEEFMEEVVVEDTVEEETVVEDEMIVEAEEIISDEVINEQIEGLEEEEEEEKIEVTPEEVVAAVEMLEAFRRRVNMAKLWRSFSRNELQAAPTDRANNRVSQCLLHENCRISVKVPIYNGDVPM</sequence>
<evidence type="ECO:0000313" key="2">
    <source>
        <dbReference type="Proteomes" id="UP001605036"/>
    </source>
</evidence>
<organism evidence="1 2">
    <name type="scientific">Riccia fluitans</name>
    <dbReference type="NCBI Taxonomy" id="41844"/>
    <lineage>
        <taxon>Eukaryota</taxon>
        <taxon>Viridiplantae</taxon>
        <taxon>Streptophyta</taxon>
        <taxon>Embryophyta</taxon>
        <taxon>Marchantiophyta</taxon>
        <taxon>Marchantiopsida</taxon>
        <taxon>Marchantiidae</taxon>
        <taxon>Marchantiales</taxon>
        <taxon>Ricciaceae</taxon>
        <taxon>Riccia</taxon>
    </lineage>
</organism>
<evidence type="ECO:0000313" key="1">
    <source>
        <dbReference type="EMBL" id="KAL2630680.1"/>
    </source>
</evidence>
<gene>
    <name evidence="1" type="ORF">R1flu_015366</name>
</gene>
<dbReference type="AlphaFoldDB" id="A0ABD1YJ30"/>
<reference evidence="1 2" key="1">
    <citation type="submission" date="2024-09" db="EMBL/GenBank/DDBJ databases">
        <title>Chromosome-scale assembly of Riccia fluitans.</title>
        <authorList>
            <person name="Paukszto L."/>
            <person name="Sawicki J."/>
            <person name="Karawczyk K."/>
            <person name="Piernik-Szablinska J."/>
            <person name="Szczecinska M."/>
            <person name="Mazdziarz M."/>
        </authorList>
    </citation>
    <scope>NUCLEOTIDE SEQUENCE [LARGE SCALE GENOMIC DNA]</scope>
    <source>
        <strain evidence="1">Rf_01</strain>
        <tissue evidence="1">Aerial parts of the thallus</tissue>
    </source>
</reference>
<keyword evidence="2" id="KW-1185">Reference proteome</keyword>
<protein>
    <submittedName>
        <fullName evidence="1">Uncharacterized protein</fullName>
    </submittedName>
</protein>